<evidence type="ECO:0008006" key="2">
    <source>
        <dbReference type="Google" id="ProtNLM"/>
    </source>
</evidence>
<gene>
    <name evidence="1" type="ORF">LCGC14_1298730</name>
</gene>
<evidence type="ECO:0000313" key="1">
    <source>
        <dbReference type="EMBL" id="KKM84479.1"/>
    </source>
</evidence>
<dbReference type="EMBL" id="LAZR01007561">
    <property type="protein sequence ID" value="KKM84479.1"/>
    <property type="molecule type" value="Genomic_DNA"/>
</dbReference>
<accession>A0A0F9KQN9</accession>
<protein>
    <recommendedName>
        <fullName evidence="2">Transcription regulator TrmB N-terminal domain-containing protein</fullName>
    </recommendedName>
</protein>
<reference evidence="1" key="1">
    <citation type="journal article" date="2015" name="Nature">
        <title>Complex archaea that bridge the gap between prokaryotes and eukaryotes.</title>
        <authorList>
            <person name="Spang A."/>
            <person name="Saw J.H."/>
            <person name="Jorgensen S.L."/>
            <person name="Zaremba-Niedzwiedzka K."/>
            <person name="Martijn J."/>
            <person name="Lind A.E."/>
            <person name="van Eijk R."/>
            <person name="Schleper C."/>
            <person name="Guy L."/>
            <person name="Ettema T.J."/>
        </authorList>
    </citation>
    <scope>NUCLEOTIDE SEQUENCE</scope>
</reference>
<organism evidence="1">
    <name type="scientific">marine sediment metagenome</name>
    <dbReference type="NCBI Taxonomy" id="412755"/>
    <lineage>
        <taxon>unclassified sequences</taxon>
        <taxon>metagenomes</taxon>
        <taxon>ecological metagenomes</taxon>
    </lineage>
</organism>
<dbReference type="AlphaFoldDB" id="A0A0F9KQN9"/>
<proteinExistence type="predicted"/>
<name>A0A0F9KQN9_9ZZZZ</name>
<comment type="caution">
    <text evidence="1">The sequence shown here is derived from an EMBL/GenBank/DDBJ whole genome shotgun (WGS) entry which is preliminary data.</text>
</comment>
<sequence length="79" mass="9166">MFIGHKNQIDQTSTVIDVVDEFKIGSRYAYKLLEELESGRFIIKKAKVLKHGIYYSNYIITETAKSELREILKIITSIL</sequence>